<proteinExistence type="predicted"/>
<comment type="caution">
    <text evidence="1">The sequence shown here is derived from an EMBL/GenBank/DDBJ whole genome shotgun (WGS) entry which is preliminary data.</text>
</comment>
<protein>
    <submittedName>
        <fullName evidence="1">Uncharacterized protein</fullName>
    </submittedName>
</protein>
<reference evidence="1" key="1">
    <citation type="submission" date="2023-04" db="EMBL/GenBank/DDBJ databases">
        <title>Draft Genome sequencing of Naganishia species isolated from polar environments using Oxford Nanopore Technology.</title>
        <authorList>
            <person name="Leo P."/>
            <person name="Venkateswaran K."/>
        </authorList>
    </citation>
    <scope>NUCLEOTIDE SEQUENCE</scope>
    <source>
        <strain evidence="1">MNA-CCFEE 5261</strain>
    </source>
</reference>
<evidence type="ECO:0000313" key="1">
    <source>
        <dbReference type="EMBL" id="KAJ9095377.1"/>
    </source>
</evidence>
<organism evidence="1 2">
    <name type="scientific">Naganishia cerealis</name>
    <dbReference type="NCBI Taxonomy" id="610337"/>
    <lineage>
        <taxon>Eukaryota</taxon>
        <taxon>Fungi</taxon>
        <taxon>Dikarya</taxon>
        <taxon>Basidiomycota</taxon>
        <taxon>Agaricomycotina</taxon>
        <taxon>Tremellomycetes</taxon>
        <taxon>Filobasidiales</taxon>
        <taxon>Filobasidiaceae</taxon>
        <taxon>Naganishia</taxon>
    </lineage>
</organism>
<sequence>MSTSIPARRTRASTRLATKVTDENTVTTGTARPRLTTTKGSTSSIPISSTAGFRRNTGGLDPTKMKSENLIEGTKKVSSATTAVRARRAALGELQSNKENVHTRGTVGQSGKTEDKKPQVKTEGGKTVDLTRPAPITRRSTRQVGESEVAPAHDVKRPILNRRATSTKTVVAQTDSNVTSRPRFGRVATNDKLTATTSTNIPKRVGLKRTHTAVSVTENKVTQPPALAKKRAEHDENDDNVNEPSSKRQRTSSPGRLQEIDVEVQAAPKKLFSRRAQKAIGYDDILDEEPMIDPASDVSETNGRDPRVVADMDADDAEDPTMVLEYQEVIFEYMRDLEYKNMPNHKYMDDQPNLKWEMRGILTDWLIEVHNKFRLLPETLFLAVNIADRFLSARVVSLSKLQLVGLTCLFIAAKYEEVICPSVQNFLYMADGGYSDDEILAAEKYVLTTLSFDLSYPNPMHFLRRVSKAEGYDIQSRTVAKYLMEISLVDERFLHIEPSRLAASATWMARLVLGRDEWDATLTHYSGYEEKELIEPAQMFLDYILDVEYPRHEAFLKKYSARKYMKAAPYVRAWAESQWPFAKEEGTDQNEIQALIDERGPLKMYRGLRR</sequence>
<keyword evidence="2" id="KW-1185">Reference proteome</keyword>
<accession>A0ACC2V7W5</accession>
<name>A0ACC2V7W5_9TREE</name>
<dbReference type="Proteomes" id="UP001241377">
    <property type="component" value="Unassembled WGS sequence"/>
</dbReference>
<evidence type="ECO:0000313" key="2">
    <source>
        <dbReference type="Proteomes" id="UP001241377"/>
    </source>
</evidence>
<dbReference type="EMBL" id="JASBWR010000102">
    <property type="protein sequence ID" value="KAJ9095377.1"/>
    <property type="molecule type" value="Genomic_DNA"/>
</dbReference>
<gene>
    <name evidence="1" type="ORF">QFC19_007621</name>
</gene>